<evidence type="ECO:0000256" key="2">
    <source>
        <dbReference type="ARBA" id="ARBA00004496"/>
    </source>
</evidence>
<dbReference type="RefSeq" id="XP_002177739.1">
    <property type="nucleotide sequence ID" value="XM_002177703.1"/>
</dbReference>
<dbReference type="GO" id="GO:0008160">
    <property type="term" value="F:protein tyrosine phosphatase activator activity"/>
    <property type="evidence" value="ECO:0007669"/>
    <property type="project" value="TreeGrafter"/>
</dbReference>
<dbReference type="SUPFAM" id="SSF140984">
    <property type="entry name" value="PTPA-like"/>
    <property type="match status" value="1"/>
</dbReference>
<dbReference type="InterPro" id="IPR004327">
    <property type="entry name" value="Phstyr_phstse_ac"/>
</dbReference>
<keyword evidence="5 7" id="KW-0697">Rotamase</keyword>
<gene>
    <name evidence="8" type="ORF">PHATRDRAFT_3621</name>
</gene>
<protein>
    <recommendedName>
        <fullName evidence="7">Serine/threonine-protein phosphatase 2A activator</fullName>
        <ecNumber evidence="7">5.2.1.8</ecNumber>
    </recommendedName>
    <alternativeName>
        <fullName evidence="7">Phosphotyrosyl phosphatase activator</fullName>
    </alternativeName>
</protein>
<reference evidence="9" key="2">
    <citation type="submission" date="2008-08" db="EMBL/GenBank/DDBJ databases">
        <authorList>
            <consortium name="Diatom Consortium"/>
            <person name="Grigoriev I."/>
            <person name="Grimwood J."/>
            <person name="Kuo A."/>
            <person name="Otillar R.P."/>
            <person name="Salamov A."/>
            <person name="Detter J.C."/>
            <person name="Lindquist E."/>
            <person name="Shapiro H."/>
            <person name="Lucas S."/>
            <person name="Glavina del Rio T."/>
            <person name="Pitluck S."/>
            <person name="Rokhsar D."/>
            <person name="Bowler C."/>
        </authorList>
    </citation>
    <scope>GENOME REANNOTATION</scope>
    <source>
        <strain evidence="9">CCAP 1055/1</strain>
    </source>
</reference>
<dbReference type="eggNOG" id="KOG2867">
    <property type="taxonomic scope" value="Eukaryota"/>
</dbReference>
<evidence type="ECO:0000256" key="4">
    <source>
        <dbReference type="ARBA" id="ARBA00022490"/>
    </source>
</evidence>
<dbReference type="PIRSF" id="PIRSF016325">
    <property type="entry name" value="Phstyr_phstse_ac"/>
    <property type="match status" value="1"/>
</dbReference>
<dbReference type="GO" id="GO:0007052">
    <property type="term" value="P:mitotic spindle organization"/>
    <property type="evidence" value="ECO:0007669"/>
    <property type="project" value="TreeGrafter"/>
</dbReference>
<dbReference type="Gene3D" id="1.20.120.1150">
    <property type="match status" value="1"/>
</dbReference>
<dbReference type="FunFam" id="1.20.120.1150:FF:000002">
    <property type="entry name" value="Serine/threonine-protein phosphatase 2A activator"/>
    <property type="match status" value="1"/>
</dbReference>
<dbReference type="InParanoid" id="B7FSX0"/>
<dbReference type="FunCoup" id="B7FSX0">
    <property type="interactions" value="417"/>
</dbReference>
<name>B7FSX0_PHATC</name>
<sequence length="259" mass="29543">TPSIASLHGSLTGMLQWLLDFPPSNRSQARFGNPMFRMWHKRLVERSVNVIESITEQNDRDIVIELIAYFQAAFGHEVRLDYGTGHECSFQVFLFVLCKLGCFGSTTDVPPSAEHLKATTISIWSAYLSLTRQVQTDYMLEPAGSHGVWGLDDYHCLPFYFGACQMQSDGLDYRPDSIHDNSLLERERNSLLYFGCIRYIKSLKKGAPFYEHSPMLNDISNLLSWAKVASGLLRLFEGEVLDKRQVVQHFVFKNLFTAD</sequence>
<dbReference type="InterPro" id="IPR037218">
    <property type="entry name" value="PTPA_sf"/>
</dbReference>
<reference evidence="8 9" key="1">
    <citation type="journal article" date="2008" name="Nature">
        <title>The Phaeodactylum genome reveals the evolutionary history of diatom genomes.</title>
        <authorList>
            <person name="Bowler C."/>
            <person name="Allen A.E."/>
            <person name="Badger J.H."/>
            <person name="Grimwood J."/>
            <person name="Jabbari K."/>
            <person name="Kuo A."/>
            <person name="Maheswari U."/>
            <person name="Martens C."/>
            <person name="Maumus F."/>
            <person name="Otillar R.P."/>
            <person name="Rayko E."/>
            <person name="Salamov A."/>
            <person name="Vandepoele K."/>
            <person name="Beszteri B."/>
            <person name="Gruber A."/>
            <person name="Heijde M."/>
            <person name="Katinka M."/>
            <person name="Mock T."/>
            <person name="Valentin K."/>
            <person name="Verret F."/>
            <person name="Berges J.A."/>
            <person name="Brownlee C."/>
            <person name="Cadoret J.P."/>
            <person name="Chiovitti A."/>
            <person name="Choi C.J."/>
            <person name="Coesel S."/>
            <person name="De Martino A."/>
            <person name="Detter J.C."/>
            <person name="Durkin C."/>
            <person name="Falciatore A."/>
            <person name="Fournet J."/>
            <person name="Haruta M."/>
            <person name="Huysman M.J."/>
            <person name="Jenkins B.D."/>
            <person name="Jiroutova K."/>
            <person name="Jorgensen R.E."/>
            <person name="Joubert Y."/>
            <person name="Kaplan A."/>
            <person name="Kroger N."/>
            <person name="Kroth P.G."/>
            <person name="La Roche J."/>
            <person name="Lindquist E."/>
            <person name="Lommer M."/>
            <person name="Martin-Jezequel V."/>
            <person name="Lopez P.J."/>
            <person name="Lucas S."/>
            <person name="Mangogna M."/>
            <person name="McGinnis K."/>
            <person name="Medlin L.K."/>
            <person name="Montsant A."/>
            <person name="Oudot-Le Secq M.P."/>
            <person name="Napoli C."/>
            <person name="Obornik M."/>
            <person name="Parker M.S."/>
            <person name="Petit J.L."/>
            <person name="Porcel B.M."/>
            <person name="Poulsen N."/>
            <person name="Robison M."/>
            <person name="Rychlewski L."/>
            <person name="Rynearson T.A."/>
            <person name="Schmutz J."/>
            <person name="Shapiro H."/>
            <person name="Siaut M."/>
            <person name="Stanley M."/>
            <person name="Sussman M.R."/>
            <person name="Taylor A.R."/>
            <person name="Vardi A."/>
            <person name="von Dassow P."/>
            <person name="Vyverman W."/>
            <person name="Willis A."/>
            <person name="Wyrwicz L.S."/>
            <person name="Rokhsar D.S."/>
            <person name="Weissenbach J."/>
            <person name="Armbrust E.V."/>
            <person name="Green B.R."/>
            <person name="Van de Peer Y."/>
            <person name="Grigoriev I.V."/>
        </authorList>
    </citation>
    <scope>NUCLEOTIDE SEQUENCE [LARGE SCALE GENOMIC DNA]</scope>
    <source>
        <strain evidence="8 9">CCAP 1055/1</strain>
    </source>
</reference>
<accession>B7FSX0</accession>
<comment type="subcellular location">
    <subcellularLocation>
        <location evidence="2 7">Cytoplasm</location>
    </subcellularLocation>
</comment>
<dbReference type="GO" id="GO:0000159">
    <property type="term" value="C:protein phosphatase type 2A complex"/>
    <property type="evidence" value="ECO:0007669"/>
    <property type="project" value="TreeGrafter"/>
</dbReference>
<dbReference type="GeneID" id="7197493"/>
<comment type="similarity">
    <text evidence="3 7">Belongs to the PTPA-type PPIase family.</text>
</comment>
<organism evidence="8 9">
    <name type="scientific">Phaeodactylum tricornutum (strain CCAP 1055/1)</name>
    <dbReference type="NCBI Taxonomy" id="556484"/>
    <lineage>
        <taxon>Eukaryota</taxon>
        <taxon>Sar</taxon>
        <taxon>Stramenopiles</taxon>
        <taxon>Ochrophyta</taxon>
        <taxon>Bacillariophyta</taxon>
        <taxon>Bacillariophyceae</taxon>
        <taxon>Bacillariophycidae</taxon>
        <taxon>Naviculales</taxon>
        <taxon>Phaeodactylaceae</taxon>
        <taxon>Phaeodactylum</taxon>
    </lineage>
</organism>
<dbReference type="PANTHER" id="PTHR10012">
    <property type="entry name" value="SERINE/THREONINE-PROTEIN PHOSPHATASE 2A REGULATORY SUBUNIT B"/>
    <property type="match status" value="1"/>
</dbReference>
<evidence type="ECO:0000256" key="6">
    <source>
        <dbReference type="ARBA" id="ARBA00023235"/>
    </source>
</evidence>
<keyword evidence="6 7" id="KW-0413">Isomerase</keyword>
<dbReference type="GO" id="GO:0005634">
    <property type="term" value="C:nucleus"/>
    <property type="evidence" value="ECO:0007669"/>
    <property type="project" value="TreeGrafter"/>
</dbReference>
<dbReference type="AlphaFoldDB" id="B7FSX0"/>
<dbReference type="InterPro" id="IPR043170">
    <property type="entry name" value="PTPA_C_lid"/>
</dbReference>
<comment type="catalytic activity">
    <reaction evidence="1 7">
        <text>[protein]-peptidylproline (omega=180) = [protein]-peptidylproline (omega=0)</text>
        <dbReference type="Rhea" id="RHEA:16237"/>
        <dbReference type="Rhea" id="RHEA-COMP:10747"/>
        <dbReference type="Rhea" id="RHEA-COMP:10748"/>
        <dbReference type="ChEBI" id="CHEBI:83833"/>
        <dbReference type="ChEBI" id="CHEBI:83834"/>
        <dbReference type="EC" id="5.2.1.8"/>
    </reaction>
</comment>
<evidence type="ECO:0000256" key="1">
    <source>
        <dbReference type="ARBA" id="ARBA00000971"/>
    </source>
</evidence>
<dbReference type="KEGG" id="pti:PHATRDRAFT_3621"/>
<dbReference type="PANTHER" id="PTHR10012:SF0">
    <property type="entry name" value="SERINE_THREONINE-PROTEIN PHOSPHATASE 2A ACTIVATOR"/>
    <property type="match status" value="1"/>
</dbReference>
<comment type="function">
    <text evidence="7">PPIases accelerate the folding of proteins. It catalyzes the cis-trans isomerization of proline imidic peptide bonds in oligopeptides.</text>
</comment>
<keyword evidence="4 7" id="KW-0963">Cytoplasm</keyword>
<keyword evidence="9" id="KW-1185">Reference proteome</keyword>
<proteinExistence type="inferred from homology"/>
<dbReference type="EMBL" id="CM000606">
    <property type="protein sequence ID" value="EEC50553.1"/>
    <property type="molecule type" value="Genomic_DNA"/>
</dbReference>
<dbReference type="Proteomes" id="UP000000759">
    <property type="component" value="Chromosome 2"/>
</dbReference>
<dbReference type="EC" id="5.2.1.8" evidence="7"/>
<evidence type="ECO:0000313" key="8">
    <source>
        <dbReference type="EMBL" id="EEC50553.1"/>
    </source>
</evidence>
<dbReference type="GO" id="GO:0003755">
    <property type="term" value="F:peptidyl-prolyl cis-trans isomerase activity"/>
    <property type="evidence" value="ECO:0007669"/>
    <property type="project" value="UniProtKB-KW"/>
</dbReference>
<dbReference type="Pfam" id="PF03095">
    <property type="entry name" value="PTPA"/>
    <property type="match status" value="1"/>
</dbReference>
<feature type="non-terminal residue" evidence="8">
    <location>
        <position position="259"/>
    </location>
</feature>
<dbReference type="GO" id="GO:0005737">
    <property type="term" value="C:cytoplasm"/>
    <property type="evidence" value="ECO:0007669"/>
    <property type="project" value="UniProtKB-SubCell"/>
</dbReference>
<feature type="non-terminal residue" evidence="8">
    <location>
        <position position="1"/>
    </location>
</feature>
<evidence type="ECO:0000256" key="3">
    <source>
        <dbReference type="ARBA" id="ARBA00011019"/>
    </source>
</evidence>
<dbReference type="PaxDb" id="2850-Phatr3621"/>
<evidence type="ECO:0000313" key="9">
    <source>
        <dbReference type="Proteomes" id="UP000000759"/>
    </source>
</evidence>
<dbReference type="OrthoDB" id="16120at2759"/>
<dbReference type="STRING" id="556484.B7FSX0"/>
<evidence type="ECO:0000256" key="5">
    <source>
        <dbReference type="ARBA" id="ARBA00023110"/>
    </source>
</evidence>
<evidence type="ECO:0000256" key="7">
    <source>
        <dbReference type="RuleBase" id="RU361210"/>
    </source>
</evidence>